<organism evidence="1 2">
    <name type="scientific">Faecalibacterium prausnitzii</name>
    <dbReference type="NCBI Taxonomy" id="853"/>
    <lineage>
        <taxon>Bacteria</taxon>
        <taxon>Bacillati</taxon>
        <taxon>Bacillota</taxon>
        <taxon>Clostridia</taxon>
        <taxon>Eubacteriales</taxon>
        <taxon>Oscillospiraceae</taxon>
        <taxon>Faecalibacterium</taxon>
    </lineage>
</organism>
<name>A0A3E2TET4_9FIRM</name>
<comment type="caution">
    <text evidence="1">The sequence shown here is derived from an EMBL/GenBank/DDBJ whole genome shotgun (WGS) entry which is preliminary data.</text>
</comment>
<gene>
    <name evidence="1" type="ORF">DWZ89_02450</name>
</gene>
<dbReference type="Proteomes" id="UP000261140">
    <property type="component" value="Unassembled WGS sequence"/>
</dbReference>
<evidence type="ECO:0000313" key="2">
    <source>
        <dbReference type="Proteomes" id="UP000261140"/>
    </source>
</evidence>
<accession>A0A3E2TET4</accession>
<evidence type="ECO:0000313" key="1">
    <source>
        <dbReference type="EMBL" id="RGB73666.1"/>
    </source>
</evidence>
<protein>
    <submittedName>
        <fullName evidence="1">Uncharacterized protein</fullName>
    </submittedName>
</protein>
<proteinExistence type="predicted"/>
<dbReference type="EMBL" id="QVEQ01000001">
    <property type="protein sequence ID" value="RGB73666.1"/>
    <property type="molecule type" value="Genomic_DNA"/>
</dbReference>
<dbReference type="RefSeq" id="WP_117504347.1">
    <property type="nucleotide sequence ID" value="NZ_QVEQ01000001.1"/>
</dbReference>
<dbReference type="AlphaFoldDB" id="A0A3E2TET4"/>
<reference evidence="1 2" key="1">
    <citation type="submission" date="2018-08" db="EMBL/GenBank/DDBJ databases">
        <title>A genome reference for cultivated species of the human gut microbiota.</title>
        <authorList>
            <person name="Zou Y."/>
            <person name="Xue W."/>
            <person name="Luo G."/>
        </authorList>
    </citation>
    <scope>NUCLEOTIDE SEQUENCE [LARGE SCALE GENOMIC DNA]</scope>
    <source>
        <strain evidence="1 2">AF36-11AT</strain>
    </source>
</reference>
<sequence length="103" mass="12175">MRIKIELKNLIEKTIKERAARKWTRRKTVKAQDGLPHMIALDDRTDDELTDELRYKWSFCPIVTKEKEGYVAMFVPGGNVIRFKDKEATQLIFDAIMRSFDRV</sequence>